<evidence type="ECO:0000313" key="1">
    <source>
        <dbReference type="EMBL" id="MBB5134382.1"/>
    </source>
</evidence>
<dbReference type="RefSeq" id="WP_221336493.1">
    <property type="nucleotide sequence ID" value="NZ_BAABIX010000007.1"/>
</dbReference>
<dbReference type="InterPro" id="IPR011990">
    <property type="entry name" value="TPR-like_helical_dom_sf"/>
</dbReference>
<sequence>MTRTDARIAGLVGVEAEVNTGPAVAYAGLRRAIEALRDAGATFGEIPGRYGVEWAELFPGEGSGGPVLAEIALAASERRLHRESEQVFRVLAVGAAALCHGVAEVGRPLVLLGVGGADLPSLRGFMRAVEHARTVPGADIVPRDPERVRAPLAEAADLRAERAGCLRRMGLGLEPGDLRADLPASGADDAAGWPDGELYRRAMDPGAPAADRLAAALAYSRAAFFTANWEGMAVVAAAALGLTRGLPDARVPAVLEAAGRHDGQAEAIEFEPAVLRTAADLRAYLCKVLGIQATFRGRQDEALACFRAMRGGEGRVLPEVRAQSHLYAALTLVKRMDRVGEAIRELERGFAAVPPRAGESGGHRRERGWLHNLRGLTCFALGEPREALEHEKRALACIEGLSDASSVHLRINLLSNVSVLQEKTGRHRQALATWARFERAAGASNTPFAKHHAYRAAGLALLAADRDAATAGLERSLACAEESRDDFHACEIRLETGGLLVRAGDAAGAYACFAAGEEAARRLGDPYRIALALAGQAVCGGRAPGAEVAAVAARSLANAGRARALCERADSAVGAAELLPGPRTKLNRPFDLVNFQG</sequence>
<keyword evidence="2" id="KW-1185">Reference proteome</keyword>
<dbReference type="Gene3D" id="1.25.40.10">
    <property type="entry name" value="Tetratricopeptide repeat domain"/>
    <property type="match status" value="1"/>
</dbReference>
<protein>
    <submittedName>
        <fullName evidence="1">Tetratricopeptide (TPR) repeat protein</fullName>
    </submittedName>
</protein>
<proteinExistence type="predicted"/>
<comment type="caution">
    <text evidence="1">The sequence shown here is derived from an EMBL/GenBank/DDBJ whole genome shotgun (WGS) entry which is preliminary data.</text>
</comment>
<dbReference type="SUPFAM" id="SSF48452">
    <property type="entry name" value="TPR-like"/>
    <property type="match status" value="1"/>
</dbReference>
<accession>A0A840P4V2</accession>
<dbReference type="AlphaFoldDB" id="A0A840P4V2"/>
<evidence type="ECO:0000313" key="2">
    <source>
        <dbReference type="Proteomes" id="UP000578449"/>
    </source>
</evidence>
<dbReference type="EMBL" id="JACHGN010000008">
    <property type="protein sequence ID" value="MBB5134382.1"/>
    <property type="molecule type" value="Genomic_DNA"/>
</dbReference>
<dbReference type="Proteomes" id="UP000578449">
    <property type="component" value="Unassembled WGS sequence"/>
</dbReference>
<name>A0A840P4V2_9ACTN</name>
<gene>
    <name evidence="1" type="ORF">HNP84_004114</name>
</gene>
<organism evidence="1 2">
    <name type="scientific">Thermocatellispora tengchongensis</name>
    <dbReference type="NCBI Taxonomy" id="1073253"/>
    <lineage>
        <taxon>Bacteria</taxon>
        <taxon>Bacillati</taxon>
        <taxon>Actinomycetota</taxon>
        <taxon>Actinomycetes</taxon>
        <taxon>Streptosporangiales</taxon>
        <taxon>Streptosporangiaceae</taxon>
        <taxon>Thermocatellispora</taxon>
    </lineage>
</organism>
<reference evidence="1 2" key="1">
    <citation type="submission" date="2020-08" db="EMBL/GenBank/DDBJ databases">
        <title>Genomic Encyclopedia of Type Strains, Phase IV (KMG-IV): sequencing the most valuable type-strain genomes for metagenomic binning, comparative biology and taxonomic classification.</title>
        <authorList>
            <person name="Goeker M."/>
        </authorList>
    </citation>
    <scope>NUCLEOTIDE SEQUENCE [LARGE SCALE GENOMIC DNA]</scope>
    <source>
        <strain evidence="1 2">DSM 45615</strain>
    </source>
</reference>